<evidence type="ECO:0000313" key="2">
    <source>
        <dbReference type="EMBL" id="KAL0267422.1"/>
    </source>
</evidence>
<protein>
    <submittedName>
        <fullName evidence="2">Uncharacterized protein</fullName>
    </submittedName>
</protein>
<gene>
    <name evidence="2" type="ORF">PYX00_009697</name>
</gene>
<feature type="compositionally biased region" description="Basic and acidic residues" evidence="1">
    <location>
        <begin position="1"/>
        <end position="17"/>
    </location>
</feature>
<organism evidence="2">
    <name type="scientific">Menopon gallinae</name>
    <name type="common">poultry shaft louse</name>
    <dbReference type="NCBI Taxonomy" id="328185"/>
    <lineage>
        <taxon>Eukaryota</taxon>
        <taxon>Metazoa</taxon>
        <taxon>Ecdysozoa</taxon>
        <taxon>Arthropoda</taxon>
        <taxon>Hexapoda</taxon>
        <taxon>Insecta</taxon>
        <taxon>Pterygota</taxon>
        <taxon>Neoptera</taxon>
        <taxon>Paraneoptera</taxon>
        <taxon>Psocodea</taxon>
        <taxon>Troctomorpha</taxon>
        <taxon>Phthiraptera</taxon>
        <taxon>Amblycera</taxon>
        <taxon>Menoponidae</taxon>
        <taxon>Menopon</taxon>
    </lineage>
</organism>
<comment type="caution">
    <text evidence="2">The sequence shown here is derived from an EMBL/GenBank/DDBJ whole genome shotgun (WGS) entry which is preliminary data.</text>
</comment>
<name>A0AAW2HC67_9NEOP</name>
<proteinExistence type="predicted"/>
<accession>A0AAW2HC67</accession>
<reference evidence="2" key="1">
    <citation type="journal article" date="2024" name="Gigascience">
        <title>Chromosome-level genome of the poultry shaft louse Menopon gallinae provides insight into the host-switching and adaptive evolution of parasitic lice.</title>
        <authorList>
            <person name="Xu Y."/>
            <person name="Ma L."/>
            <person name="Liu S."/>
            <person name="Liang Y."/>
            <person name="Liu Q."/>
            <person name="He Z."/>
            <person name="Tian L."/>
            <person name="Duan Y."/>
            <person name="Cai W."/>
            <person name="Li H."/>
            <person name="Song F."/>
        </authorList>
    </citation>
    <scope>NUCLEOTIDE SEQUENCE</scope>
    <source>
        <strain evidence="2">Cailab_2023a</strain>
    </source>
</reference>
<feature type="region of interest" description="Disordered" evidence="1">
    <location>
        <begin position="1"/>
        <end position="80"/>
    </location>
</feature>
<evidence type="ECO:0000256" key="1">
    <source>
        <dbReference type="SAM" id="MobiDB-lite"/>
    </source>
</evidence>
<dbReference type="EMBL" id="JARGDH010000005">
    <property type="protein sequence ID" value="KAL0267422.1"/>
    <property type="molecule type" value="Genomic_DNA"/>
</dbReference>
<dbReference type="AlphaFoldDB" id="A0AAW2HC67"/>
<sequence>MKSVDAREGLTTKEGMKTDGIWEGGDSQENSGIPEGATTPGNDGIPINSFVKKELSVSSSARKRNSSTQNALHEREPPELLTSEKYFEKKFQQERYYHLTPSRRSLKGMRTWLLQGGVRILIS</sequence>